<reference evidence="2 4" key="1">
    <citation type="submission" date="2017-12" db="EMBL/GenBank/DDBJ databases">
        <title>Integrating genomic resources of turbot (Scophthalmus maximus) in depth evaluation of genetic and physical mapping variation across individuals.</title>
        <authorList>
            <person name="Martinez P."/>
        </authorList>
    </citation>
    <scope>NUCLEOTIDE SEQUENCE [LARGE SCALE GENOMIC DNA]</scope>
</reference>
<evidence type="ECO:0000313" key="3">
    <source>
        <dbReference type="EMBL" id="KAF0040540.1"/>
    </source>
</evidence>
<proteinExistence type="predicted"/>
<dbReference type="AlphaFoldDB" id="A0A2U9BV79"/>
<name>A0A2U9BV79_SCOMX</name>
<feature type="compositionally biased region" description="Basic residues" evidence="1">
    <location>
        <begin position="29"/>
        <end position="38"/>
    </location>
</feature>
<dbReference type="EMBL" id="CP026252">
    <property type="protein sequence ID" value="AWP08011.1"/>
    <property type="molecule type" value="Genomic_DNA"/>
</dbReference>
<sequence>MEMPMRGALPVVEEDEGCGAPPGSEERLRYRRRGGGRRRGLPFNRAGHYLLIVVGEIGTEQQLRAARAQVERGECGRVSVRVAGCCPDSACGEPPDTAEKCC</sequence>
<reference evidence="3 5" key="2">
    <citation type="submission" date="2019-06" db="EMBL/GenBank/DDBJ databases">
        <title>Draft genomes of female and male turbot (Scophthalmus maximus).</title>
        <authorList>
            <person name="Xu H."/>
            <person name="Xu X.-W."/>
            <person name="Shao C."/>
            <person name="Chen S."/>
        </authorList>
    </citation>
    <scope>NUCLEOTIDE SEQUENCE [LARGE SCALE GENOMIC DNA]</scope>
    <source>
        <strain evidence="3">Ysfricsl-2016a</strain>
        <tissue evidence="3">Blood</tissue>
    </source>
</reference>
<evidence type="ECO:0000313" key="5">
    <source>
        <dbReference type="Proteomes" id="UP000438429"/>
    </source>
</evidence>
<feature type="region of interest" description="Disordered" evidence="1">
    <location>
        <begin position="1"/>
        <end position="38"/>
    </location>
</feature>
<dbReference type="EMBL" id="VEVO01000006">
    <property type="protein sequence ID" value="KAF0040540.1"/>
    <property type="molecule type" value="Genomic_DNA"/>
</dbReference>
<evidence type="ECO:0000313" key="2">
    <source>
        <dbReference type="EMBL" id="AWP08011.1"/>
    </source>
</evidence>
<organism evidence="2 4">
    <name type="scientific">Scophthalmus maximus</name>
    <name type="common">Turbot</name>
    <name type="synonym">Psetta maxima</name>
    <dbReference type="NCBI Taxonomy" id="52904"/>
    <lineage>
        <taxon>Eukaryota</taxon>
        <taxon>Metazoa</taxon>
        <taxon>Chordata</taxon>
        <taxon>Craniata</taxon>
        <taxon>Vertebrata</taxon>
        <taxon>Euteleostomi</taxon>
        <taxon>Actinopterygii</taxon>
        <taxon>Neopterygii</taxon>
        <taxon>Teleostei</taxon>
        <taxon>Neoteleostei</taxon>
        <taxon>Acanthomorphata</taxon>
        <taxon>Carangaria</taxon>
        <taxon>Pleuronectiformes</taxon>
        <taxon>Pleuronectoidei</taxon>
        <taxon>Scophthalmidae</taxon>
        <taxon>Scophthalmus</taxon>
    </lineage>
</organism>
<keyword evidence="4" id="KW-1185">Reference proteome</keyword>
<dbReference type="Proteomes" id="UP000438429">
    <property type="component" value="Unassembled WGS sequence"/>
</dbReference>
<gene>
    <name evidence="3" type="ORF">F2P81_006438</name>
    <name evidence="2" type="ORF">SMAX5B_005121</name>
</gene>
<evidence type="ECO:0000256" key="1">
    <source>
        <dbReference type="SAM" id="MobiDB-lite"/>
    </source>
</evidence>
<evidence type="ECO:0000313" key="4">
    <source>
        <dbReference type="Proteomes" id="UP000246464"/>
    </source>
</evidence>
<protein>
    <submittedName>
        <fullName evidence="2">Putative microtubule-associated protein 1B-like</fullName>
    </submittedName>
</protein>
<dbReference type="Proteomes" id="UP000246464">
    <property type="component" value="Chromosome 10"/>
</dbReference>
<accession>A0A2U9BV79</accession>